<evidence type="ECO:0000313" key="3">
    <source>
        <dbReference type="EMBL" id="KAJ6825085.1"/>
    </source>
</evidence>
<proteinExistence type="predicted"/>
<dbReference type="GO" id="GO:0006355">
    <property type="term" value="P:regulation of DNA-templated transcription"/>
    <property type="evidence" value="ECO:0007669"/>
    <property type="project" value="InterPro"/>
</dbReference>
<evidence type="ECO:0000256" key="2">
    <source>
        <dbReference type="SAM" id="MobiDB-lite"/>
    </source>
</evidence>
<dbReference type="PANTHER" id="PTHR35300:SF4">
    <property type="entry name" value="HISTONE ACETYLTRANSFERASE"/>
    <property type="match status" value="1"/>
</dbReference>
<name>A0AAX6G9V9_IRIPA</name>
<dbReference type="Gene3D" id="1.10.246.20">
    <property type="entry name" value="Coactivator CBP, KIX domain"/>
    <property type="match status" value="1"/>
</dbReference>
<evidence type="ECO:0000313" key="4">
    <source>
        <dbReference type="Proteomes" id="UP001140949"/>
    </source>
</evidence>
<organism evidence="3 4">
    <name type="scientific">Iris pallida</name>
    <name type="common">Sweet iris</name>
    <dbReference type="NCBI Taxonomy" id="29817"/>
    <lineage>
        <taxon>Eukaryota</taxon>
        <taxon>Viridiplantae</taxon>
        <taxon>Streptophyta</taxon>
        <taxon>Embryophyta</taxon>
        <taxon>Tracheophyta</taxon>
        <taxon>Spermatophyta</taxon>
        <taxon>Magnoliopsida</taxon>
        <taxon>Liliopsida</taxon>
        <taxon>Asparagales</taxon>
        <taxon>Iridaceae</taxon>
        <taxon>Iridoideae</taxon>
        <taxon>Irideae</taxon>
        <taxon>Iris</taxon>
    </lineage>
</organism>
<reference evidence="3" key="1">
    <citation type="journal article" date="2023" name="GigaByte">
        <title>Genome assembly of the bearded iris, Iris pallida Lam.</title>
        <authorList>
            <person name="Bruccoleri R.E."/>
            <person name="Oakeley E.J."/>
            <person name="Faust A.M.E."/>
            <person name="Altorfer M."/>
            <person name="Dessus-Babus S."/>
            <person name="Burckhardt D."/>
            <person name="Oertli M."/>
            <person name="Naumann U."/>
            <person name="Petersen F."/>
            <person name="Wong J."/>
        </authorList>
    </citation>
    <scope>NUCLEOTIDE SEQUENCE</scope>
    <source>
        <strain evidence="3">GSM-AAB239-AS_SAM_17_03QT</strain>
    </source>
</reference>
<evidence type="ECO:0000256" key="1">
    <source>
        <dbReference type="ARBA" id="ARBA00023242"/>
    </source>
</evidence>
<dbReference type="EMBL" id="JANAVB010021796">
    <property type="protein sequence ID" value="KAJ6825085.1"/>
    <property type="molecule type" value="Genomic_DNA"/>
</dbReference>
<dbReference type="AlphaFoldDB" id="A0AAX6G9V9"/>
<dbReference type="InterPro" id="IPR036529">
    <property type="entry name" value="KIX_dom_sf"/>
</dbReference>
<dbReference type="Proteomes" id="UP001140949">
    <property type="component" value="Unassembled WGS sequence"/>
</dbReference>
<dbReference type="GO" id="GO:0003712">
    <property type="term" value="F:transcription coregulator activity"/>
    <property type="evidence" value="ECO:0007669"/>
    <property type="project" value="InterPro"/>
</dbReference>
<keyword evidence="4" id="KW-1185">Reference proteome</keyword>
<feature type="region of interest" description="Disordered" evidence="2">
    <location>
        <begin position="206"/>
        <end position="233"/>
    </location>
</feature>
<evidence type="ECO:0008006" key="5">
    <source>
        <dbReference type="Google" id="ProtNLM"/>
    </source>
</evidence>
<feature type="compositionally biased region" description="Low complexity" evidence="2">
    <location>
        <begin position="361"/>
        <end position="376"/>
    </location>
</feature>
<accession>A0AAX6G9V9</accession>
<feature type="compositionally biased region" description="Polar residues" evidence="2">
    <location>
        <begin position="220"/>
        <end position="233"/>
    </location>
</feature>
<dbReference type="PANTHER" id="PTHR35300">
    <property type="entry name" value="COACTIVATOR CBP, KIX DOMAIN-CONTAINING PROTEIN-RELATED"/>
    <property type="match status" value="1"/>
</dbReference>
<gene>
    <name evidence="3" type="ORF">M6B38_378470</name>
</gene>
<comment type="caution">
    <text evidence="3">The sequence shown here is derived from an EMBL/GenBank/DDBJ whole genome shotgun (WGS) entry which is preliminary data.</text>
</comment>
<sequence length="403" mass="44097">MPRPGPRPYECVRRAWHSERHQPIRGSLIQEIFRIASEVHSPDTQKNKEWQEKLPLVVLKAEEIMYSKANSEAEYMDLKTLWERTNDAIDTIIRRDDTPETEGDLLHPCIEAALNLGCIPRRTSRSQRHNNPGCYLSNTTGGESTAAATSFLKLPDINMVVGEHPGFSTCSLPCPVPTLYPGSASMPFSSQFEPWTAAEANHSDSNMSLVPDAGFGPKDPNSTSAPSSDTLVPCQSTGGLSVPAGTYIWPGFGCDTYPSCYMDEQPNPRIHLPLLKPLEPNKPASPVPCPPSIFEAGTHFLHNFIFRDNAEGSSNTSSNSGEGSENPPGVVCDLSLRLGLSPPPSIDAESAWTREVEDVGSSSSYIGSKSSCPSPSRTRPKNFESSFSSSKDKESDFFPCRRY</sequence>
<feature type="region of interest" description="Disordered" evidence="2">
    <location>
        <begin position="344"/>
        <end position="403"/>
    </location>
</feature>
<keyword evidence="1" id="KW-0539">Nucleus</keyword>
<reference evidence="3" key="2">
    <citation type="submission" date="2023-04" db="EMBL/GenBank/DDBJ databases">
        <authorList>
            <person name="Bruccoleri R.E."/>
            <person name="Oakeley E.J."/>
            <person name="Faust A.-M."/>
            <person name="Dessus-Babus S."/>
            <person name="Altorfer M."/>
            <person name="Burckhardt D."/>
            <person name="Oertli M."/>
            <person name="Naumann U."/>
            <person name="Petersen F."/>
            <person name="Wong J."/>
        </authorList>
    </citation>
    <scope>NUCLEOTIDE SEQUENCE</scope>
    <source>
        <strain evidence="3">GSM-AAB239-AS_SAM_17_03QT</strain>
        <tissue evidence="3">Leaf</tissue>
    </source>
</reference>
<protein>
    <recommendedName>
        <fullName evidence="5">Histone acetyltransferase</fullName>
    </recommendedName>
</protein>